<keyword evidence="1" id="KW-0378">Hydrolase</keyword>
<comment type="caution">
    <text evidence="1">The sequence shown here is derived from an EMBL/GenBank/DDBJ whole genome shotgun (WGS) entry which is preliminary data.</text>
</comment>
<evidence type="ECO:0000313" key="2">
    <source>
        <dbReference type="Proteomes" id="UP000664032"/>
    </source>
</evidence>
<accession>A0ACB8GUW2</accession>
<protein>
    <submittedName>
        <fullName evidence="1">Ubiquitin carboxyl-terminal hydrolase 4</fullName>
    </submittedName>
</protein>
<proteinExistence type="predicted"/>
<dbReference type="EMBL" id="JAFIQS020000007">
    <property type="protein sequence ID" value="KAH9479421.1"/>
    <property type="molecule type" value="Genomic_DNA"/>
</dbReference>
<keyword evidence="2" id="KW-1185">Reference proteome</keyword>
<organism evidence="1 2">
    <name type="scientific">Psilocybe cubensis</name>
    <name type="common">Psychedelic mushroom</name>
    <name type="synonym">Stropharia cubensis</name>
    <dbReference type="NCBI Taxonomy" id="181762"/>
    <lineage>
        <taxon>Eukaryota</taxon>
        <taxon>Fungi</taxon>
        <taxon>Dikarya</taxon>
        <taxon>Basidiomycota</taxon>
        <taxon>Agaricomycotina</taxon>
        <taxon>Agaricomycetes</taxon>
        <taxon>Agaricomycetidae</taxon>
        <taxon>Agaricales</taxon>
        <taxon>Agaricineae</taxon>
        <taxon>Strophariaceae</taxon>
        <taxon>Psilocybe</taxon>
    </lineage>
</organism>
<dbReference type="Proteomes" id="UP000664032">
    <property type="component" value="Unassembled WGS sequence"/>
</dbReference>
<sequence length="2521" mass="280965">MSLAQPSDPSSSNFLDSPELPTQPSRKRQRSLSMQSDSGASSSSVKRSVADNSSNDIQIRSPRTDQLSTLSLADSNNQDIDAYMAEQGEANIPIHIAPLPHTSDAVELSLPEDKVSLVNNGKSRMMEVGQTWYLISRTWYKRWLKACTGEIDKEGPLTERDLGPVDNTSILDDYNNLLPSLIEGVDVEYVPEDVWNLFLAWYGPASQPLPRRVIARGRLNEPALELRPLILKVYRLVASPGTTHLPHHLLTISAGETISHLCSELASKVSSNGEVHRPYRVWQGGVRGEQTEVDITPSQLLTSDAKIVEESEKTLEEEGIESDDVFIVEFKSADGWVVEVPKFAEKFSAIETPRPLFNSSEGFFNKMSNTLSPATSTTATTAYKPATFDSLGGVFEDELNRDNPLGMGGAIAESFGALLQRIWATTGTSTSYSPRDFKTQLQRFAPQFSGYQQHDSQELVAFLLDGLHEDLNRVIKKPYVEKPDWEGGGDVELVKLAQKSWEGYMMRNDSVIVDLFQGQYQSTLICPECQKVSITFDPFMYLTLPLPIHKKWRHTIYYVPWDLDKPHVKVPVEINRDSSFKELRTLLGRWMGAPPENLITLETFSHRFYKNLDDHVLVGDMSDSDTIVCFELPCNSRQSKSYKPLPDDPFIIPVFLCDAKTPGRSSYFANSRGTAPTLFGYPMVVAIDREQAKDVDSLYDIIATRLERWTAHARDLYTWEAVDDSHITQVPIQINGVPPVDALTEIAEDGTVVTIQTGLLTESDIVDEKKMAIDDDGVPSEQLDEIEPRKVGVKKDIFTLRLQVNHKDYGTAYNAYTSNNRWESWESRATDSHPHSVLLQEDDALYCEFEEDKKAYYFGDSARFEHALWEQWTTFTHPEYEESKKAGVEKRSKGISLRDCLDEFTKEEQLGEDDLWYCPQCKKHQQATKKFDLWKVPDILVVHLKRFSNNRSLRDKIDAHIDFPVEGLDLGDMVGERGIGKKLMSEGIDIKDLGIGDITEPLIYDLFGVDEHMGGLGGGHYRAYASNHLTGKWYHFDDSYVTTARPSDAVNPNAYLLFYRRRTKSPIGGKSFTKIQEAKSRPESGMNDNQVHVSTQLPTPPLEGNGGSTSFFSEFSSTDLMLRNTDQWNLRSNESNGGSSVPSPPTDDPPDFDDYQIESMSYNNDPLVVSTSRYEFPDPNNKASPTSSNEADVDVDTDLDQDDQDWDPSIEKLDSDADADWDDNVQTFTENSKTVTSDDGTLRWESSSNKPPPSYLDHSGINASKCTLLILPNPLSYIRYDVKIESHAVELVLERGTTSLSHHDRDMNRVPPNLLYLAIYNPTLRPSGPIDEGNEDAEEQAHILFYTSKERAVSRDRMLRQIGLAKALINFAESFSTNDTCDNVHSQSRRMIMVSPEPDFWIHAGIEVAKVPKNLDPKGKTKTKGKPGEKGKDSETSPLYDYDDGSVHDNALRACILQGYEKFKLTHGSFISILVSLGQQALELQLERFWTVWGWSWNLEEKMTFEDQFGPLLHPLFSSLVPLVDNFSENLSSEIAPIVLSRQHIIPSGRYTEGRYPAALAAHLASMIPPPIEPSRSSDTLNTLASSVETIRGKRSSEVKTKGPSNDAHHDGGTFFGISTMNMNMDMKKWNWPGYLTFGKGDKPKPSADIMSGTSTVKEKETSSAKLPEAHEESRLQVEINTSDLEDAISSISVPISGPVNEPHINEDNKKDASIVENQKDVSKLPSYMTDPYDDFSLKIPDNPEDPPPSSPSPPQLPEFSLTRLNLAPHHDPTNTRKTTIHYLTKDKFMLALINMHDKANDLSDAEATDLRTAAEKVGQLFEDLELTIDDPNLRSAFDALPPASKILQTPDRYLMSTAGYTHGSPGFSSTSSHLFNAKAILDLDPEITEVFSRGQNPQHWHIAKRGLSNAQNTDIDYIGTDDAVFMEVFRKETSLTDVDNVLTGVVKKSGLLDGSGHASLLHLIDILCRLPDGMRSLLATINQHKAHQKNKQWYTGSNYYAPYPQGGPSGRPNTYINPSYKPSNKYIRPGLNVAGPSKPSVTPTPTPTAASVPSSTPAASTPTTGSSTFSSPVIPSSKPVSMVGGPIKEVVLGGVAFESSRRVLVRKDLPQSAKPGKVMAKTIPPRRHPYSRKPSHVPPTKSYKVKAPRGRNMTLNNTRRQYPSRKTAGRRKYVDKPCPRFTTTGSCTRGLTCMYQHDPAKIAICWNFLQDNCNKTAETCNLSHEPTPERTPLCVHFLNKGRCTRDKCPFPHVNVGQRTGVCRDFAVLGYCERGLDCDRQHVRECPDFAEKGTCGTAGCKLPHVIRANRNRKVAAATVGSSDAAAGTEDTEAMVTAEDGQLGDEYISLTFKESDSEDESEGSSEEEEEEEEGSEDESGSEESDSDIEQHSHCRVSVSESKLCVYPKPSARRLLTVTARAPLPDTPRCASPMNPGDASSSSSSKPRAATRLLHSVKRTFTPPRKRYPEYDYPVSHFHLNVSLIAHRALSREMLCIALMRSRIRLSLRSSSEILILPPRAQP</sequence>
<name>A0ACB8GUW2_PSICU</name>
<reference evidence="1" key="1">
    <citation type="submission" date="2021-10" db="EMBL/GenBank/DDBJ databases">
        <title>Psilocybe cubensis genome.</title>
        <authorList>
            <person name="Mckernan K.J."/>
            <person name="Crawford S."/>
            <person name="Trippe A."/>
            <person name="Kane L.T."/>
            <person name="Mclaughlin S."/>
        </authorList>
    </citation>
    <scope>NUCLEOTIDE SEQUENCE</scope>
    <source>
        <strain evidence="1">MGC-MH-2018</strain>
    </source>
</reference>
<evidence type="ECO:0000313" key="1">
    <source>
        <dbReference type="EMBL" id="KAH9479421.1"/>
    </source>
</evidence>
<gene>
    <name evidence="1" type="ORF">JR316_0008011</name>
</gene>